<feature type="transmembrane region" description="Helical" evidence="8">
    <location>
        <begin position="129"/>
        <end position="149"/>
    </location>
</feature>
<feature type="transmembrane region" description="Helical" evidence="8">
    <location>
        <begin position="6"/>
        <end position="39"/>
    </location>
</feature>
<feature type="transmembrane region" description="Helical" evidence="8">
    <location>
        <begin position="73"/>
        <end position="93"/>
    </location>
</feature>
<protein>
    <recommendedName>
        <fullName evidence="8">Probable membrane transporter protein</fullName>
    </recommendedName>
</protein>
<dbReference type="PANTHER" id="PTHR30269">
    <property type="entry name" value="TRANSMEMBRANE PROTEIN YFCA"/>
    <property type="match status" value="1"/>
</dbReference>
<evidence type="ECO:0000256" key="6">
    <source>
        <dbReference type="ARBA" id="ARBA00022989"/>
    </source>
</evidence>
<dbReference type="Pfam" id="PF01925">
    <property type="entry name" value="TauE"/>
    <property type="match status" value="1"/>
</dbReference>
<name>A0A7D4CUW6_9BACL</name>
<dbReference type="Proteomes" id="UP000503088">
    <property type="component" value="Chromosome"/>
</dbReference>
<evidence type="ECO:0000256" key="8">
    <source>
        <dbReference type="RuleBase" id="RU363041"/>
    </source>
</evidence>
<evidence type="ECO:0000313" key="10">
    <source>
        <dbReference type="Proteomes" id="UP000503088"/>
    </source>
</evidence>
<dbReference type="InterPro" id="IPR002781">
    <property type="entry name" value="TM_pro_TauE-like"/>
</dbReference>
<keyword evidence="5 8" id="KW-0812">Transmembrane</keyword>
<feature type="transmembrane region" description="Helical" evidence="8">
    <location>
        <begin position="155"/>
        <end position="174"/>
    </location>
</feature>
<sequence>MSFTDMFLILIAGFFGGIINTLAAGGSLLTLPVLIFLGLPSAVANGTNRVALVVQSIVATANFHRKGYFDKKLGILLSIPAVVGSVIGANIASAISDQLFNKILAVIMVIAVIFIIWKPERRIGSIGHGNYSVVRKIWGIIIFFFVGIYGGFIQVGAGFFIIAALTGIFGISLVKSNSMKVFVGGVYIFISLFVFMFNGQIDWYLGLSLAVGNALGAWVGSLLAIYKGDKWIRIFLVITVFFMAGKLLGFFEF</sequence>
<evidence type="ECO:0000256" key="2">
    <source>
        <dbReference type="ARBA" id="ARBA00009142"/>
    </source>
</evidence>
<accession>A0A7D4CUW6</accession>
<feature type="transmembrane region" description="Helical" evidence="8">
    <location>
        <begin position="203"/>
        <end position="225"/>
    </location>
</feature>
<gene>
    <name evidence="9" type="ORF">GXN76_04105</name>
</gene>
<dbReference type="PANTHER" id="PTHR30269:SF0">
    <property type="entry name" value="MEMBRANE TRANSPORTER PROTEIN YFCA-RELATED"/>
    <property type="match status" value="1"/>
</dbReference>
<evidence type="ECO:0000256" key="5">
    <source>
        <dbReference type="ARBA" id="ARBA00022692"/>
    </source>
</evidence>
<organism evidence="9 10">
    <name type="scientific">Kroppenstedtia pulmonis</name>
    <dbReference type="NCBI Taxonomy" id="1380685"/>
    <lineage>
        <taxon>Bacteria</taxon>
        <taxon>Bacillati</taxon>
        <taxon>Bacillota</taxon>
        <taxon>Bacilli</taxon>
        <taxon>Bacillales</taxon>
        <taxon>Thermoactinomycetaceae</taxon>
        <taxon>Kroppenstedtia</taxon>
    </lineage>
</organism>
<dbReference type="KEGG" id="kpul:GXN76_04105"/>
<comment type="similarity">
    <text evidence="2 8">Belongs to the 4-toluene sulfonate uptake permease (TSUP) (TC 2.A.102) family.</text>
</comment>
<evidence type="ECO:0000256" key="1">
    <source>
        <dbReference type="ARBA" id="ARBA00004651"/>
    </source>
</evidence>
<keyword evidence="6 8" id="KW-1133">Transmembrane helix</keyword>
<keyword evidence="7 8" id="KW-0472">Membrane</keyword>
<evidence type="ECO:0000313" key="9">
    <source>
        <dbReference type="EMBL" id="QKG83737.1"/>
    </source>
</evidence>
<proteinExistence type="inferred from homology"/>
<dbReference type="GO" id="GO:0005886">
    <property type="term" value="C:plasma membrane"/>
    <property type="evidence" value="ECO:0007669"/>
    <property type="project" value="UniProtKB-SubCell"/>
</dbReference>
<evidence type="ECO:0000256" key="4">
    <source>
        <dbReference type="ARBA" id="ARBA00022475"/>
    </source>
</evidence>
<keyword evidence="3" id="KW-0813">Transport</keyword>
<dbReference type="RefSeq" id="WP_173220758.1">
    <property type="nucleotide sequence ID" value="NZ_CP048104.1"/>
</dbReference>
<evidence type="ECO:0000256" key="7">
    <source>
        <dbReference type="ARBA" id="ARBA00023136"/>
    </source>
</evidence>
<dbReference type="InterPro" id="IPR052017">
    <property type="entry name" value="TSUP"/>
</dbReference>
<evidence type="ECO:0000256" key="3">
    <source>
        <dbReference type="ARBA" id="ARBA00022448"/>
    </source>
</evidence>
<feature type="transmembrane region" description="Helical" evidence="8">
    <location>
        <begin position="99"/>
        <end position="117"/>
    </location>
</feature>
<dbReference type="EMBL" id="CP048104">
    <property type="protein sequence ID" value="QKG83737.1"/>
    <property type="molecule type" value="Genomic_DNA"/>
</dbReference>
<feature type="transmembrane region" description="Helical" evidence="8">
    <location>
        <begin position="232"/>
        <end position="251"/>
    </location>
</feature>
<keyword evidence="4 8" id="KW-1003">Cell membrane</keyword>
<reference evidence="9 10" key="1">
    <citation type="submission" date="2020-01" db="EMBL/GenBank/DDBJ databases">
        <authorList>
            <person name="Gulvik C.A."/>
            <person name="Batra D.G."/>
        </authorList>
    </citation>
    <scope>NUCLEOTIDE SEQUENCE [LARGE SCALE GENOMIC DNA]</scope>
    <source>
        <strain evidence="9 10">W9323</strain>
    </source>
</reference>
<dbReference type="AlphaFoldDB" id="A0A7D4CUW6"/>
<keyword evidence="10" id="KW-1185">Reference proteome</keyword>
<feature type="transmembrane region" description="Helical" evidence="8">
    <location>
        <begin position="181"/>
        <end position="197"/>
    </location>
</feature>
<comment type="subcellular location">
    <subcellularLocation>
        <location evidence="1 8">Cell membrane</location>
        <topology evidence="1 8">Multi-pass membrane protein</topology>
    </subcellularLocation>
</comment>